<gene>
    <name evidence="5" type="primary">g3480</name>
    <name evidence="5" type="ORF">VP750_LOCUS2969</name>
</gene>
<sequence length="406" mass="44883">MGAWPSYLRNGPISVAIGEQTTVTDPSESSADPEEGPHLLKAALEEQLDGCRVSRILGVGGVSACFAANIHPYGDVAVKVTWKGSEGGSSWLAEAAEAELDVYQRLGQAPSTAAIAARAHFAGDLIIRGQSHPYMVMQRLGRNLEAVACSGLATAKFVQYALEMLHCLEVLHITGLVHLDVKPANFCLRQWHHHLFQDRQQSPKAPSICIIDLGGCSTCPTLMEAGRPASFFGTTEYAGTTALQMLRPGPADDLESLAYSLLFMWNHGTLPWDFAEHRLSMEGGVWSREQLRTMLEERNMLWKLACEDETTIPPFIRRIRNYATRLQVWELPDYSYMRKQIKAAPRQRRSSMDGCSLREGARACKRARHQSPETQPGKKAKLWSSPDSTHPPAKAAPVPLLLRAEE</sequence>
<dbReference type="EC" id="2.7.11.1" evidence="2"/>
<dbReference type="PROSITE" id="PS00108">
    <property type="entry name" value="PROTEIN_KINASE_ST"/>
    <property type="match status" value="1"/>
</dbReference>
<reference evidence="5 6" key="1">
    <citation type="submission" date="2024-06" db="EMBL/GenBank/DDBJ databases">
        <authorList>
            <person name="Kraege A."/>
            <person name="Thomma B."/>
        </authorList>
    </citation>
    <scope>NUCLEOTIDE SEQUENCE [LARGE SCALE GENOMIC DNA]</scope>
</reference>
<evidence type="ECO:0000259" key="4">
    <source>
        <dbReference type="PROSITE" id="PS50011"/>
    </source>
</evidence>
<feature type="region of interest" description="Disordered" evidence="3">
    <location>
        <begin position="347"/>
        <end position="406"/>
    </location>
</feature>
<feature type="compositionally biased region" description="Low complexity" evidence="3">
    <location>
        <begin position="391"/>
        <end position="406"/>
    </location>
</feature>
<dbReference type="EMBL" id="CAXHTA020000005">
    <property type="protein sequence ID" value="CAL5221310.1"/>
    <property type="molecule type" value="Genomic_DNA"/>
</dbReference>
<keyword evidence="6" id="KW-1185">Reference proteome</keyword>
<feature type="domain" description="Protein kinase" evidence="4">
    <location>
        <begin position="51"/>
        <end position="337"/>
    </location>
</feature>
<dbReference type="Pfam" id="PF00069">
    <property type="entry name" value="Pkinase"/>
    <property type="match status" value="1"/>
</dbReference>
<dbReference type="PROSITE" id="PS50011">
    <property type="entry name" value="PROTEIN_KINASE_DOM"/>
    <property type="match status" value="1"/>
</dbReference>
<proteinExistence type="inferred from homology"/>
<name>A0ABP1FRV9_9CHLO</name>
<evidence type="ECO:0000256" key="3">
    <source>
        <dbReference type="SAM" id="MobiDB-lite"/>
    </source>
</evidence>
<dbReference type="SUPFAM" id="SSF56112">
    <property type="entry name" value="Protein kinase-like (PK-like)"/>
    <property type="match status" value="1"/>
</dbReference>
<dbReference type="InterPro" id="IPR011009">
    <property type="entry name" value="Kinase-like_dom_sf"/>
</dbReference>
<evidence type="ECO:0000256" key="2">
    <source>
        <dbReference type="ARBA" id="ARBA00012513"/>
    </source>
</evidence>
<dbReference type="Proteomes" id="UP001497392">
    <property type="component" value="Unassembled WGS sequence"/>
</dbReference>
<comment type="caution">
    <text evidence="5">The sequence shown here is derived from an EMBL/GenBank/DDBJ whole genome shotgun (WGS) entry which is preliminary data.</text>
</comment>
<dbReference type="PANTHER" id="PTHR11909">
    <property type="entry name" value="CASEIN KINASE-RELATED"/>
    <property type="match status" value="1"/>
</dbReference>
<evidence type="ECO:0000313" key="6">
    <source>
        <dbReference type="Proteomes" id="UP001497392"/>
    </source>
</evidence>
<dbReference type="InterPro" id="IPR000719">
    <property type="entry name" value="Prot_kinase_dom"/>
</dbReference>
<dbReference type="InterPro" id="IPR008271">
    <property type="entry name" value="Ser/Thr_kinase_AS"/>
</dbReference>
<dbReference type="InterPro" id="IPR050235">
    <property type="entry name" value="CK1_Ser-Thr_kinase"/>
</dbReference>
<comment type="similarity">
    <text evidence="1">Belongs to the protein kinase superfamily. CK1 Ser/Thr protein kinase family. Casein kinase I subfamily.</text>
</comment>
<dbReference type="SMART" id="SM00220">
    <property type="entry name" value="S_TKc"/>
    <property type="match status" value="1"/>
</dbReference>
<evidence type="ECO:0000256" key="1">
    <source>
        <dbReference type="ARBA" id="ARBA00005926"/>
    </source>
</evidence>
<evidence type="ECO:0000313" key="5">
    <source>
        <dbReference type="EMBL" id="CAL5221310.1"/>
    </source>
</evidence>
<accession>A0ABP1FRV9</accession>
<organism evidence="5 6">
    <name type="scientific">Coccomyxa viridis</name>
    <dbReference type="NCBI Taxonomy" id="1274662"/>
    <lineage>
        <taxon>Eukaryota</taxon>
        <taxon>Viridiplantae</taxon>
        <taxon>Chlorophyta</taxon>
        <taxon>core chlorophytes</taxon>
        <taxon>Trebouxiophyceae</taxon>
        <taxon>Trebouxiophyceae incertae sedis</taxon>
        <taxon>Coccomyxaceae</taxon>
        <taxon>Coccomyxa</taxon>
    </lineage>
</organism>
<dbReference type="Gene3D" id="1.10.510.10">
    <property type="entry name" value="Transferase(Phosphotransferase) domain 1"/>
    <property type="match status" value="1"/>
</dbReference>
<protein>
    <recommendedName>
        <fullName evidence="2">non-specific serine/threonine protein kinase</fullName>
        <ecNumber evidence="2">2.7.11.1</ecNumber>
    </recommendedName>
</protein>